<proteinExistence type="predicted"/>
<feature type="region of interest" description="Disordered" evidence="2">
    <location>
        <begin position="448"/>
        <end position="492"/>
    </location>
</feature>
<feature type="compositionally biased region" description="Polar residues" evidence="2">
    <location>
        <begin position="531"/>
        <end position="540"/>
    </location>
</feature>
<feature type="region of interest" description="Disordered" evidence="2">
    <location>
        <begin position="762"/>
        <end position="790"/>
    </location>
</feature>
<keyword evidence="4" id="KW-1185">Reference proteome</keyword>
<feature type="compositionally biased region" description="Polar residues" evidence="2">
    <location>
        <begin position="665"/>
        <end position="679"/>
    </location>
</feature>
<dbReference type="InterPro" id="IPR021006">
    <property type="entry name" value="Hda2/3"/>
</dbReference>
<dbReference type="Pfam" id="PF11496">
    <property type="entry name" value="HDA2-3"/>
    <property type="match status" value="1"/>
</dbReference>
<feature type="region of interest" description="Disordered" evidence="2">
    <location>
        <begin position="96"/>
        <end position="166"/>
    </location>
</feature>
<feature type="compositionally biased region" description="Polar residues" evidence="2">
    <location>
        <begin position="460"/>
        <end position="483"/>
    </location>
</feature>
<dbReference type="GO" id="GO:0070823">
    <property type="term" value="C:HDA1 complex"/>
    <property type="evidence" value="ECO:0007669"/>
    <property type="project" value="InterPro"/>
</dbReference>
<evidence type="ECO:0000313" key="3">
    <source>
        <dbReference type="EMBL" id="CAF9922710.1"/>
    </source>
</evidence>
<sequence length="1436" mass="157320">MSSRKRKNSPDPGTERTLSKRAKLLSNLWQSQEDAVGTKQSSLSNPSSPVYRIKAIIGERSTEYLIDWADDPITGERFISDWQPKKNVNTAAIKAWEQKQESNLPTIPDRPKRQKRRRRRPGAKRDCTASDIAVETQSPQPQHISETPSHKTSSSDSPHHNSTTSRLLEQIPSTSTFDRQNITVQISQHSSFDRDLYIAYQSSSSTQGNSSLLLPRPNSRLGESPPPATSPARITNDNGVIPDSQSLPGSSSYKPTSSTCSAVPGPDQTPHIHHPRVSHYSSDLESVVGEVAEAIESSEDCPAVVVAASQPAVIASQRSRSEPAPNITELSSVSSSEARFPSLPRSTSDLTSTYQDRRRTFVTERSSDHHSIGDQGFQTSVDFQSSHRAGVGHLQQRQRSSEVQVPGSADPNSYQSHAVDDSPAHDLVFQTQVPLAFASQGSRVSITSAAGSRSVEEQSEISSGNAKTSTLGTDPHPSNSTAVSEADQHGGRHRSIVSDIFAISEDATDISHPSQATTTDESILSLRDPNSHSTRQNHPTSGKEGRIYLEDPIEESKRTDSSSLLASRVELPDTLDSREPPKPPSSSVDSMADMARTDNGLPEAIQPLGIRARLKRIREEGEAKRVAARSGKRQHSEPSTARASPSLAQDDREDSQMATAVMPSSLVTDKPGQSQTSAAGGSPAPSRDEQPRPPHPAVRPSPSMTRDELRVRVQSPVAAPPSRSTASPSVIPARAPYQVQEEPERLEIQPSMILKEVTLPARNPQSAPHTPTTPSKLSMHKEASPLQSQTTTLKVKNLGPREFIVTLPMQPRILSQYVDTIEYYPQAISSNMTEETIGEDIVERLNTLLYRLGNVATHIGLEGGGPSSQEETNDEEEALYAELSSEKFKFLGHLLALTKESQVHIAVVAKPGHLLDIIEMFLKGKNVSYVRPDTKTDGRKPLGPKSVGWQTVSIIASGGAGSLPPAHLIIAFDETFDAKDIRITESREQKRSGDQLTPVIRLVVYSSVEHLDLCLAHSLEPVDRIRKLIFCVWHTQRSVGQLEPDEPGPTACAQEVADFLGHGGDTWAWTLDTIRPIENLPIMDSDSSLSDAISDISDIYKPEGAPKYYPNPVLPLITNPNNPNALPHGRRPFDLERGDSLAVQAKKRKMLADYNAGRLNNPPTVESLTAQVQECKVTEKLWEGEKKQMNETIKSLEYWHERRQYDYEELREKAGDRWATIQEQTAELDKAKKDINKARTEILSLKGERGTLQKELAAARLELVNHPEPVIRDAAVKDARIRELEASVLVKNKKIDTLTNDWELTKRLYNDASTAATTATQDLAALEAKQPDLQRKAADNETKRRELINDATIHALRKEVAIQKATLKTRDNLIRRKEEQIADLKRGRGGVQTRGSSVQPRSPRGGSRGASPAAGMFGAGGAKGASGLSSRLNLDG</sequence>
<feature type="compositionally biased region" description="Polar residues" evidence="2">
    <location>
        <begin position="344"/>
        <end position="354"/>
    </location>
</feature>
<evidence type="ECO:0000256" key="2">
    <source>
        <dbReference type="SAM" id="MobiDB-lite"/>
    </source>
</evidence>
<dbReference type="EMBL" id="CAJPDT010000031">
    <property type="protein sequence ID" value="CAF9922710.1"/>
    <property type="molecule type" value="Genomic_DNA"/>
</dbReference>
<feature type="region of interest" description="Disordered" evidence="2">
    <location>
        <begin position="316"/>
        <end position="355"/>
    </location>
</feature>
<dbReference type="Proteomes" id="UP000664534">
    <property type="component" value="Unassembled WGS sequence"/>
</dbReference>
<comment type="caution">
    <text evidence="3">The sequence shown here is derived from an EMBL/GenBank/DDBJ whole genome shotgun (WGS) entry which is preliminary data.</text>
</comment>
<evidence type="ECO:0000256" key="1">
    <source>
        <dbReference type="SAM" id="Coils"/>
    </source>
</evidence>
<feature type="compositionally biased region" description="Polar residues" evidence="2">
    <location>
        <begin position="328"/>
        <end position="337"/>
    </location>
</feature>
<gene>
    <name evidence="3" type="ORF">IMSHALPRED_005742</name>
</gene>
<feature type="region of interest" description="Disordered" evidence="2">
    <location>
        <begin position="203"/>
        <end position="281"/>
    </location>
</feature>
<feature type="compositionally biased region" description="Polar residues" evidence="2">
    <location>
        <begin position="135"/>
        <end position="166"/>
    </location>
</feature>
<feature type="compositionally biased region" description="Low complexity" evidence="2">
    <location>
        <begin position="246"/>
        <end position="261"/>
    </location>
</feature>
<feature type="region of interest" description="Disordered" evidence="2">
    <location>
        <begin position="1378"/>
        <end position="1436"/>
    </location>
</feature>
<dbReference type="InterPro" id="IPR038609">
    <property type="entry name" value="HDA1_su2/3_sf"/>
</dbReference>
<organism evidence="3 4">
    <name type="scientific">Imshaugia aleurites</name>
    <dbReference type="NCBI Taxonomy" id="172621"/>
    <lineage>
        <taxon>Eukaryota</taxon>
        <taxon>Fungi</taxon>
        <taxon>Dikarya</taxon>
        <taxon>Ascomycota</taxon>
        <taxon>Pezizomycotina</taxon>
        <taxon>Lecanoromycetes</taxon>
        <taxon>OSLEUM clade</taxon>
        <taxon>Lecanoromycetidae</taxon>
        <taxon>Lecanorales</taxon>
        <taxon>Lecanorineae</taxon>
        <taxon>Parmeliaceae</taxon>
        <taxon>Imshaugia</taxon>
    </lineage>
</organism>
<feature type="compositionally biased region" description="Polar residues" evidence="2">
    <location>
        <begin position="637"/>
        <end position="647"/>
    </location>
</feature>
<feature type="compositionally biased region" description="Low complexity" evidence="2">
    <location>
        <begin position="203"/>
        <end position="222"/>
    </location>
</feature>
<feature type="compositionally biased region" description="Low complexity" evidence="2">
    <location>
        <begin position="1400"/>
        <end position="1416"/>
    </location>
</feature>
<feature type="region of interest" description="Disordered" evidence="2">
    <location>
        <begin position="1"/>
        <end position="20"/>
    </location>
</feature>
<reference evidence="3" key="1">
    <citation type="submission" date="2021-03" db="EMBL/GenBank/DDBJ databases">
        <authorList>
            <person name="Tagirdzhanova G."/>
        </authorList>
    </citation>
    <scope>NUCLEOTIDE SEQUENCE</scope>
</reference>
<feature type="region of interest" description="Disordered" evidence="2">
    <location>
        <begin position="506"/>
        <end position="607"/>
    </location>
</feature>
<feature type="region of interest" description="Disordered" evidence="2">
    <location>
        <begin position="390"/>
        <end position="420"/>
    </location>
</feature>
<feature type="compositionally biased region" description="Low complexity" evidence="2">
    <location>
        <begin position="715"/>
        <end position="729"/>
    </location>
</feature>
<feature type="region of interest" description="Disordered" evidence="2">
    <location>
        <begin position="621"/>
        <end position="731"/>
    </location>
</feature>
<feature type="coiled-coil region" evidence="1">
    <location>
        <begin position="1221"/>
        <end position="1255"/>
    </location>
</feature>
<feature type="compositionally biased region" description="Basic residues" evidence="2">
    <location>
        <begin position="112"/>
        <end position="122"/>
    </location>
</feature>
<name>A0A8H3FFI5_9LECA</name>
<accession>A0A8H3FFI5</accession>
<protein>
    <submittedName>
        <fullName evidence="3">Uncharacterized protein</fullName>
    </submittedName>
</protein>
<dbReference type="Gene3D" id="3.40.50.12360">
    <property type="match status" value="1"/>
</dbReference>
<feature type="compositionally biased region" description="Polar residues" evidence="2">
    <location>
        <begin position="763"/>
        <end position="776"/>
    </location>
</feature>
<feature type="compositionally biased region" description="Polar residues" evidence="2">
    <location>
        <begin position="511"/>
        <end position="522"/>
    </location>
</feature>
<feature type="compositionally biased region" description="Basic and acidic residues" evidence="2">
    <location>
        <begin position="541"/>
        <end position="560"/>
    </location>
</feature>
<keyword evidence="1" id="KW-0175">Coiled coil</keyword>
<dbReference type="OrthoDB" id="3647690at2759"/>
<evidence type="ECO:0000313" key="4">
    <source>
        <dbReference type="Proteomes" id="UP000664534"/>
    </source>
</evidence>